<accession>A0A024TZT6</accession>
<protein>
    <submittedName>
        <fullName evidence="3">Uncharacterized protein</fullName>
    </submittedName>
</protein>
<feature type="compositionally biased region" description="Low complexity" evidence="1">
    <location>
        <begin position="50"/>
        <end position="75"/>
    </location>
</feature>
<dbReference type="AlphaFoldDB" id="A0A024TZT6"/>
<feature type="region of interest" description="Disordered" evidence="1">
    <location>
        <begin position="39"/>
        <end position="76"/>
    </location>
</feature>
<feature type="compositionally biased region" description="Acidic residues" evidence="1">
    <location>
        <begin position="281"/>
        <end position="296"/>
    </location>
</feature>
<evidence type="ECO:0000256" key="2">
    <source>
        <dbReference type="SAM" id="Phobius"/>
    </source>
</evidence>
<keyword evidence="2" id="KW-0472">Membrane</keyword>
<sequence>MACVEDYKVCEDMTTGEMTQLMRDPKNKCNYPQCPAGSREVEEGVDPYDTTPVPAAAPGPASSTPSPSTSNNSTGQVTATWENIDSSHSGGLAKASYAAFAAYNNSNVCDELHVVGVSFEKLVGAAPSEPQQYSVVTHITCSLASEKQVVGKYILHFEENPKDHFELTTCGHVEEDGGVVNWITVEEGSTVCQTPIQNAAYQKQVAEHVDHERPVTSTSFSDFVEKLKAGDGRAMAVAGAAAVACLLLVLVVVVFRTRRARYHETETASCSGTPTNKIGEEADDATDNKEDDESSEEGCSKASTDDEDDSKPRESVIMSADEVGAFANSPVLKHQV</sequence>
<proteinExistence type="predicted"/>
<feature type="transmembrane region" description="Helical" evidence="2">
    <location>
        <begin position="234"/>
        <end position="255"/>
    </location>
</feature>
<feature type="region of interest" description="Disordered" evidence="1">
    <location>
        <begin position="264"/>
        <end position="322"/>
    </location>
</feature>
<reference evidence="3" key="1">
    <citation type="submission" date="2013-12" db="EMBL/GenBank/DDBJ databases">
        <title>The Genome Sequence of Aphanomyces invadans NJM9701.</title>
        <authorList>
            <consortium name="The Broad Institute Genomics Platform"/>
            <person name="Russ C."/>
            <person name="Tyler B."/>
            <person name="van West P."/>
            <person name="Dieguez-Uribeondo J."/>
            <person name="Young S.K."/>
            <person name="Zeng Q."/>
            <person name="Gargeya S."/>
            <person name="Fitzgerald M."/>
            <person name="Abouelleil A."/>
            <person name="Alvarado L."/>
            <person name="Chapman S.B."/>
            <person name="Gainer-Dewar J."/>
            <person name="Goldberg J."/>
            <person name="Griggs A."/>
            <person name="Gujja S."/>
            <person name="Hansen M."/>
            <person name="Howarth C."/>
            <person name="Imamovic A."/>
            <person name="Ireland A."/>
            <person name="Larimer J."/>
            <person name="McCowan C."/>
            <person name="Murphy C."/>
            <person name="Pearson M."/>
            <person name="Poon T.W."/>
            <person name="Priest M."/>
            <person name="Roberts A."/>
            <person name="Saif S."/>
            <person name="Shea T."/>
            <person name="Sykes S."/>
            <person name="Wortman J."/>
            <person name="Nusbaum C."/>
            <person name="Birren B."/>
        </authorList>
    </citation>
    <scope>NUCLEOTIDE SEQUENCE [LARGE SCALE GENOMIC DNA]</scope>
    <source>
        <strain evidence="3">NJM9701</strain>
    </source>
</reference>
<gene>
    <name evidence="3" type="ORF">H310_07750</name>
</gene>
<dbReference type="RefSeq" id="XP_008871461.1">
    <property type="nucleotide sequence ID" value="XM_008873239.1"/>
</dbReference>
<organism evidence="3">
    <name type="scientific">Aphanomyces invadans</name>
    <dbReference type="NCBI Taxonomy" id="157072"/>
    <lineage>
        <taxon>Eukaryota</taxon>
        <taxon>Sar</taxon>
        <taxon>Stramenopiles</taxon>
        <taxon>Oomycota</taxon>
        <taxon>Saprolegniomycetes</taxon>
        <taxon>Saprolegniales</taxon>
        <taxon>Verrucalvaceae</taxon>
        <taxon>Aphanomyces</taxon>
    </lineage>
</organism>
<keyword evidence="2" id="KW-1133">Transmembrane helix</keyword>
<keyword evidence="2" id="KW-0812">Transmembrane</keyword>
<evidence type="ECO:0000256" key="1">
    <source>
        <dbReference type="SAM" id="MobiDB-lite"/>
    </source>
</evidence>
<dbReference type="STRING" id="157072.A0A024TZT6"/>
<name>A0A024TZT6_9STRA</name>
<dbReference type="EMBL" id="KI913966">
    <property type="protein sequence ID" value="ETV99685.1"/>
    <property type="molecule type" value="Genomic_DNA"/>
</dbReference>
<feature type="compositionally biased region" description="Polar residues" evidence="1">
    <location>
        <begin position="267"/>
        <end position="276"/>
    </location>
</feature>
<dbReference type="GeneID" id="20084800"/>
<evidence type="ECO:0000313" key="3">
    <source>
        <dbReference type="EMBL" id="ETV99685.1"/>
    </source>
</evidence>
<dbReference type="OrthoDB" id="74348at2759"/>
<dbReference type="VEuPathDB" id="FungiDB:H310_07750"/>